<dbReference type="AlphaFoldDB" id="A0A6A5QY55"/>
<evidence type="ECO:0000256" key="1">
    <source>
        <dbReference type="SAM" id="MobiDB-lite"/>
    </source>
</evidence>
<gene>
    <name evidence="2" type="ORF">BDU57DRAFT_554816</name>
</gene>
<dbReference type="EMBL" id="ML979133">
    <property type="protein sequence ID" value="KAF1919594.1"/>
    <property type="molecule type" value="Genomic_DNA"/>
</dbReference>
<feature type="compositionally biased region" description="Polar residues" evidence="1">
    <location>
        <begin position="290"/>
        <end position="305"/>
    </location>
</feature>
<feature type="compositionally biased region" description="Pro residues" evidence="1">
    <location>
        <begin position="409"/>
        <end position="418"/>
    </location>
</feature>
<keyword evidence="3" id="KW-1185">Reference proteome</keyword>
<organism evidence="2 3">
    <name type="scientific">Ampelomyces quisqualis</name>
    <name type="common">Powdery mildew agent</name>
    <dbReference type="NCBI Taxonomy" id="50730"/>
    <lineage>
        <taxon>Eukaryota</taxon>
        <taxon>Fungi</taxon>
        <taxon>Dikarya</taxon>
        <taxon>Ascomycota</taxon>
        <taxon>Pezizomycotina</taxon>
        <taxon>Dothideomycetes</taxon>
        <taxon>Pleosporomycetidae</taxon>
        <taxon>Pleosporales</taxon>
        <taxon>Pleosporineae</taxon>
        <taxon>Phaeosphaeriaceae</taxon>
        <taxon>Ampelomyces</taxon>
    </lineage>
</organism>
<reference evidence="2" key="1">
    <citation type="journal article" date="2020" name="Stud. Mycol.">
        <title>101 Dothideomycetes genomes: a test case for predicting lifestyles and emergence of pathogens.</title>
        <authorList>
            <person name="Haridas S."/>
            <person name="Albert R."/>
            <person name="Binder M."/>
            <person name="Bloem J."/>
            <person name="Labutti K."/>
            <person name="Salamov A."/>
            <person name="Andreopoulos B."/>
            <person name="Baker S."/>
            <person name="Barry K."/>
            <person name="Bills G."/>
            <person name="Bluhm B."/>
            <person name="Cannon C."/>
            <person name="Castanera R."/>
            <person name="Culley D."/>
            <person name="Daum C."/>
            <person name="Ezra D."/>
            <person name="Gonzalez J."/>
            <person name="Henrissat B."/>
            <person name="Kuo A."/>
            <person name="Liang C."/>
            <person name="Lipzen A."/>
            <person name="Lutzoni F."/>
            <person name="Magnuson J."/>
            <person name="Mondo S."/>
            <person name="Nolan M."/>
            <person name="Ohm R."/>
            <person name="Pangilinan J."/>
            <person name="Park H.-J."/>
            <person name="Ramirez L."/>
            <person name="Alfaro M."/>
            <person name="Sun H."/>
            <person name="Tritt A."/>
            <person name="Yoshinaga Y."/>
            <person name="Zwiers L.-H."/>
            <person name="Turgeon B."/>
            <person name="Goodwin S."/>
            <person name="Spatafora J."/>
            <person name="Crous P."/>
            <person name="Grigoriev I."/>
        </authorList>
    </citation>
    <scope>NUCLEOTIDE SEQUENCE</scope>
    <source>
        <strain evidence="2">HMLAC05119</strain>
    </source>
</reference>
<proteinExistence type="predicted"/>
<name>A0A6A5QY55_AMPQU</name>
<evidence type="ECO:0000313" key="2">
    <source>
        <dbReference type="EMBL" id="KAF1919594.1"/>
    </source>
</evidence>
<sequence length="773" mass="86317">MCLLWVVKYIKLRQKKIRDIAIGVGDVLRICEIAGRVFKNCRDYTGEYKSLTTEARSLLNLEDINDKLDKIPANKQKQLEDAYEPCIDVLQELDKLLAHYNSLDTKSRRAWDRLKWDPAKLQTLRDRLTSSVTMLNSFYNSLIHDNQVLILEALERLEHDYKGGHREESIASLERITSGTLADEGEEDEAAWTQILRDLEDVGVAKQDALSYRDVIVDWPVKAVNESRLLEQHAEPGPFDPMSRDLELVLLATTRDHSVDAPGTHYLDQRTQSIPSTALLSVLGPSAMSSNAPSYSLDNDTSSTYGRPGPQPRGTSAVGSTSNQIRRVPVPLCVSDVPQHATAPRSLIATTSSSHSPVSSVAAVAVSDLPEVAPATICQPEWMVPAFTLPAFSVTHPAVSSTTGLPEPLSAPLPPPQSVPASTAPQVAGTLPLCYDKETQQILAAWGRHDFVTAGRLLEEQLEAVERGQTVFTTGSQPDRRILRHLIGAKTYFESVFNGIYLDRARWLGDVCFHLRHHCNATLAWGVAYEGSTGRYGAVRDRTRRVADELRLLDHWLFVFRHIENSFHDNLDPTDIFRQTLSPEKSNLITSLKVRLYERNGFGGLAAAPPKNPIVQPSYSVGPRQRLDMSISEGFLLSPLISLNSWPLPWDPTFSPMDAAQLDRRMNTIKITPRMTPLVEGILPTLTLGDSKKLHYTNKQGLQDMCIEHTESLQQESIVCTLNQHRDGYAFSEGVETSFQKLQFRSVYGLKISNVRWATRIFGPFKSTDTTDF</sequence>
<feature type="region of interest" description="Disordered" evidence="1">
    <location>
        <begin position="290"/>
        <end position="322"/>
    </location>
</feature>
<protein>
    <submittedName>
        <fullName evidence="2">Uncharacterized protein</fullName>
    </submittedName>
</protein>
<dbReference type="OrthoDB" id="7464126at2759"/>
<accession>A0A6A5QY55</accession>
<evidence type="ECO:0000313" key="3">
    <source>
        <dbReference type="Proteomes" id="UP000800096"/>
    </source>
</evidence>
<feature type="region of interest" description="Disordered" evidence="1">
    <location>
        <begin position="403"/>
        <end position="422"/>
    </location>
</feature>
<dbReference type="Proteomes" id="UP000800096">
    <property type="component" value="Unassembled WGS sequence"/>
</dbReference>
<feature type="compositionally biased region" description="Polar residues" evidence="1">
    <location>
        <begin position="313"/>
        <end position="322"/>
    </location>
</feature>